<dbReference type="PROSITE" id="PS51186">
    <property type="entry name" value="GNAT"/>
    <property type="match status" value="1"/>
</dbReference>
<feature type="domain" description="N-acetyltransferase" evidence="3">
    <location>
        <begin position="2"/>
        <end position="149"/>
    </location>
</feature>
<dbReference type="Proteomes" id="UP000195402">
    <property type="component" value="Unassembled WGS sequence"/>
</dbReference>
<name>A0A200QQ78_MACCD</name>
<gene>
    <name evidence="4" type="ORF">BVC80_9013g41</name>
</gene>
<evidence type="ECO:0000313" key="4">
    <source>
        <dbReference type="EMBL" id="OVA12585.1"/>
    </source>
</evidence>
<dbReference type="PANTHER" id="PTHR45910">
    <property type="entry name" value="N-ALPHA-ACETYLTRANSFERASE 20"/>
    <property type="match status" value="1"/>
</dbReference>
<organism evidence="4 5">
    <name type="scientific">Macleaya cordata</name>
    <name type="common">Five-seeded plume-poppy</name>
    <name type="synonym">Bocconia cordata</name>
    <dbReference type="NCBI Taxonomy" id="56857"/>
    <lineage>
        <taxon>Eukaryota</taxon>
        <taxon>Viridiplantae</taxon>
        <taxon>Streptophyta</taxon>
        <taxon>Embryophyta</taxon>
        <taxon>Tracheophyta</taxon>
        <taxon>Spermatophyta</taxon>
        <taxon>Magnoliopsida</taxon>
        <taxon>Ranunculales</taxon>
        <taxon>Papaveraceae</taxon>
        <taxon>Papaveroideae</taxon>
        <taxon>Macleaya</taxon>
    </lineage>
</organism>
<dbReference type="GO" id="GO:0031416">
    <property type="term" value="C:NatB complex"/>
    <property type="evidence" value="ECO:0007669"/>
    <property type="project" value="TreeGrafter"/>
</dbReference>
<dbReference type="SUPFAM" id="SSF55729">
    <property type="entry name" value="Acyl-CoA N-acyltransferases (Nat)"/>
    <property type="match status" value="1"/>
</dbReference>
<keyword evidence="5" id="KW-1185">Reference proteome</keyword>
<dbReference type="GO" id="GO:0004596">
    <property type="term" value="F:protein-N-terminal amino-acid acetyltransferase activity"/>
    <property type="evidence" value="ECO:0007669"/>
    <property type="project" value="TreeGrafter"/>
</dbReference>
<evidence type="ECO:0000256" key="1">
    <source>
        <dbReference type="ARBA" id="ARBA00022679"/>
    </source>
</evidence>
<dbReference type="InterPro" id="IPR016181">
    <property type="entry name" value="Acyl_CoA_acyltransferase"/>
</dbReference>
<dbReference type="Pfam" id="PF00583">
    <property type="entry name" value="Acetyltransf_1"/>
    <property type="match status" value="1"/>
</dbReference>
<evidence type="ECO:0000256" key="2">
    <source>
        <dbReference type="ARBA" id="ARBA00023315"/>
    </source>
</evidence>
<protein>
    <submittedName>
        <fullName evidence="4">GNAT domain</fullName>
    </submittedName>
</protein>
<dbReference type="PANTHER" id="PTHR45910:SF1">
    <property type="entry name" value="N-ALPHA-ACETYLTRANSFERASE 20"/>
    <property type="match status" value="1"/>
</dbReference>
<comment type="caution">
    <text evidence="4">The sequence shown here is derived from an EMBL/GenBank/DDBJ whole genome shotgun (WGS) entry which is preliminary data.</text>
</comment>
<dbReference type="Gene3D" id="3.40.630.30">
    <property type="match status" value="1"/>
</dbReference>
<dbReference type="EMBL" id="MVGT01001374">
    <property type="protein sequence ID" value="OVA12585.1"/>
    <property type="molecule type" value="Genomic_DNA"/>
</dbReference>
<dbReference type="OrthoDB" id="10264728at2759"/>
<proteinExistence type="predicted"/>
<keyword evidence="1" id="KW-0808">Transferase</keyword>
<dbReference type="InterPro" id="IPR051646">
    <property type="entry name" value="NatB_acetyltransferase_subunit"/>
</dbReference>
<evidence type="ECO:0000259" key="3">
    <source>
        <dbReference type="PROSITE" id="PS51186"/>
    </source>
</evidence>
<sequence length="198" mass="22253">MTTLRRFCCNDLLRITTFHIDHLGETNSLSFFISYLAAWTNSFHVAVAPCNRIMGYILGKVEGQEIHKHCEIASVAVAGEYGKLALVKKLVDRLEEVTDKIDKAFYMDVMVRPSNTVAKEMYRRLGYVFLNRLSNPGEGDWLQLRKALSGLLALSEYISSVQPSAADVETVPYDVDDDGSSWLSDDDDDDGTNAFLMR</sequence>
<dbReference type="AlphaFoldDB" id="A0A200QQ78"/>
<dbReference type="STRING" id="56857.A0A200QQ78"/>
<dbReference type="InterPro" id="IPR000182">
    <property type="entry name" value="GNAT_dom"/>
</dbReference>
<keyword evidence="2" id="KW-0012">Acyltransferase</keyword>
<reference evidence="4 5" key="1">
    <citation type="journal article" date="2017" name="Mol. Plant">
        <title>The Genome of Medicinal Plant Macleaya cordata Provides New Insights into Benzylisoquinoline Alkaloids Metabolism.</title>
        <authorList>
            <person name="Liu X."/>
            <person name="Liu Y."/>
            <person name="Huang P."/>
            <person name="Ma Y."/>
            <person name="Qing Z."/>
            <person name="Tang Q."/>
            <person name="Cao H."/>
            <person name="Cheng P."/>
            <person name="Zheng Y."/>
            <person name="Yuan Z."/>
            <person name="Zhou Y."/>
            <person name="Liu J."/>
            <person name="Tang Z."/>
            <person name="Zhuo Y."/>
            <person name="Zhang Y."/>
            <person name="Yu L."/>
            <person name="Huang J."/>
            <person name="Yang P."/>
            <person name="Peng Q."/>
            <person name="Zhang J."/>
            <person name="Jiang W."/>
            <person name="Zhang Z."/>
            <person name="Lin K."/>
            <person name="Ro D.K."/>
            <person name="Chen X."/>
            <person name="Xiong X."/>
            <person name="Shang Y."/>
            <person name="Huang S."/>
            <person name="Zeng J."/>
        </authorList>
    </citation>
    <scope>NUCLEOTIDE SEQUENCE [LARGE SCALE GENOMIC DNA]</scope>
    <source>
        <strain evidence="5">cv. BLH2017</strain>
        <tissue evidence="4">Root</tissue>
    </source>
</reference>
<accession>A0A200QQ78</accession>
<evidence type="ECO:0000313" key="5">
    <source>
        <dbReference type="Proteomes" id="UP000195402"/>
    </source>
</evidence>
<dbReference type="InParanoid" id="A0A200QQ78"/>